<dbReference type="GO" id="GO:0005524">
    <property type="term" value="F:ATP binding"/>
    <property type="evidence" value="ECO:0007669"/>
    <property type="project" value="UniProtKB-KW"/>
</dbReference>
<dbReference type="GO" id="GO:0042398">
    <property type="term" value="P:modified amino acid biosynthetic process"/>
    <property type="evidence" value="ECO:0007669"/>
    <property type="project" value="InterPro"/>
</dbReference>
<dbReference type="Pfam" id="PF14403">
    <property type="entry name" value="CP_ATPgrasp_2"/>
    <property type="match status" value="1"/>
</dbReference>
<dbReference type="InParanoid" id="A0A420XLU7"/>
<evidence type="ECO:0000256" key="2">
    <source>
        <dbReference type="ARBA" id="ARBA00022741"/>
    </source>
</evidence>
<dbReference type="InterPro" id="IPR051680">
    <property type="entry name" value="ATP-dep_Glu-Cys_Ligase-2"/>
</dbReference>
<dbReference type="HAMAP" id="MF_01609">
    <property type="entry name" value="Glu_cys_ligase_2"/>
    <property type="match status" value="1"/>
</dbReference>
<feature type="domain" description="Circularly permuted ATP-grasp type 2" evidence="6">
    <location>
        <begin position="469"/>
        <end position="842"/>
    </location>
</feature>
<comment type="similarity">
    <text evidence="5">Belongs to the glutamate--cysteine ligase type 2 family. YbdK subfamily.</text>
</comment>
<dbReference type="PANTHER" id="PTHR34595:SF7">
    <property type="entry name" value="SLL1039 PROTEIN"/>
    <property type="match status" value="1"/>
</dbReference>
<dbReference type="InterPro" id="IPR025841">
    <property type="entry name" value="CP_ATPgrasp_2"/>
</dbReference>
<evidence type="ECO:0000256" key="3">
    <source>
        <dbReference type="ARBA" id="ARBA00022840"/>
    </source>
</evidence>
<dbReference type="PANTHER" id="PTHR34595">
    <property type="entry name" value="BLR5612 PROTEIN"/>
    <property type="match status" value="1"/>
</dbReference>
<dbReference type="AlphaFoldDB" id="A0A420XLU7"/>
<reference evidence="7 8" key="1">
    <citation type="submission" date="2018-10" db="EMBL/GenBank/DDBJ databases">
        <title>Genomic Encyclopedia of Archaeal and Bacterial Type Strains, Phase II (KMG-II): from individual species to whole genera.</title>
        <authorList>
            <person name="Goeker M."/>
        </authorList>
    </citation>
    <scope>NUCLEOTIDE SEQUENCE [LARGE SCALE GENOMIC DNA]</scope>
    <source>
        <strain evidence="7 8">RP-AC37</strain>
    </source>
</reference>
<dbReference type="NCBIfam" id="TIGR02050">
    <property type="entry name" value="gshA_cyan_rel"/>
    <property type="match status" value="1"/>
</dbReference>
<dbReference type="InterPro" id="IPR006336">
    <property type="entry name" value="GCS2"/>
</dbReference>
<dbReference type="SUPFAM" id="SSF56059">
    <property type="entry name" value="Glutathione synthetase ATP-binding domain-like"/>
    <property type="match status" value="1"/>
</dbReference>
<protein>
    <recommendedName>
        <fullName evidence="5">Putative glutamate--cysteine ligase 2</fullName>
        <ecNumber evidence="5">6.3.2.2</ecNumber>
    </recommendedName>
    <alternativeName>
        <fullName evidence="5">Gamma-glutamylcysteine synthetase 2</fullName>
        <shortName evidence="5">GCS 2</shortName>
        <shortName evidence="5">Gamma-GCS 2</shortName>
    </alternativeName>
</protein>
<keyword evidence="1 5" id="KW-0436">Ligase</keyword>
<accession>A0A420XLU7</accession>
<dbReference type="Pfam" id="PF04107">
    <property type="entry name" value="GCS2"/>
    <property type="match status" value="1"/>
</dbReference>
<dbReference type="InterPro" id="IPR011793">
    <property type="entry name" value="YbdK"/>
</dbReference>
<evidence type="ECO:0000256" key="1">
    <source>
        <dbReference type="ARBA" id="ARBA00022598"/>
    </source>
</evidence>
<organism evidence="7 8">
    <name type="scientific">Motilibacter peucedani</name>
    <dbReference type="NCBI Taxonomy" id="598650"/>
    <lineage>
        <taxon>Bacteria</taxon>
        <taxon>Bacillati</taxon>
        <taxon>Actinomycetota</taxon>
        <taxon>Actinomycetes</taxon>
        <taxon>Motilibacterales</taxon>
        <taxon>Motilibacteraceae</taxon>
        <taxon>Motilibacter</taxon>
    </lineage>
</organism>
<dbReference type="Gene3D" id="3.30.590.20">
    <property type="match status" value="1"/>
</dbReference>
<evidence type="ECO:0000313" key="7">
    <source>
        <dbReference type="EMBL" id="RKS71497.1"/>
    </source>
</evidence>
<dbReference type="Gene3D" id="3.40.50.11290">
    <property type="match status" value="1"/>
</dbReference>
<dbReference type="EMBL" id="RBWV01000014">
    <property type="protein sequence ID" value="RKS71497.1"/>
    <property type="molecule type" value="Genomic_DNA"/>
</dbReference>
<evidence type="ECO:0000313" key="8">
    <source>
        <dbReference type="Proteomes" id="UP000281955"/>
    </source>
</evidence>
<evidence type="ECO:0000256" key="4">
    <source>
        <dbReference type="ARBA" id="ARBA00048819"/>
    </source>
</evidence>
<keyword evidence="8" id="KW-1185">Reference proteome</keyword>
<keyword evidence="3 5" id="KW-0067">ATP-binding</keyword>
<dbReference type="GO" id="GO:0004357">
    <property type="term" value="F:glutamate-cysteine ligase activity"/>
    <property type="evidence" value="ECO:0007669"/>
    <property type="project" value="UniProtKB-EC"/>
</dbReference>
<comment type="function">
    <text evidence="5">ATP-dependent carboxylate-amine ligase which exhibits weak glutamate--cysteine ligase activity.</text>
</comment>
<dbReference type="EC" id="6.3.2.2" evidence="5"/>
<evidence type="ECO:0000256" key="5">
    <source>
        <dbReference type="HAMAP-Rule" id="MF_01609"/>
    </source>
</evidence>
<comment type="caution">
    <text evidence="7">The sequence shown here is derived from an EMBL/GenBank/DDBJ whole genome shotgun (WGS) entry which is preliminary data.</text>
</comment>
<dbReference type="SUPFAM" id="SSF55931">
    <property type="entry name" value="Glutamine synthetase/guanido kinase"/>
    <property type="match status" value="1"/>
</dbReference>
<sequence>MSGDVEERPLSAPAPGGVFAGTRTMGVEEEFHVVDLATRELVGRAPELLERLPEQSYSAELQASVVETNSGVHTTLAGLRADLVALRARLAQVAEESGLGVVAAGTVPLVDAERSAITRTARFTRMLEDYQMLVREQLICGAQVHVQVDDRDLAVAVAQRVAPSLPVLLALTASSPYWMGADSGYASVRSLVWQRWPTAGSPGSLASAADHDRLVTDLVASGTISDPKMIYFDVRPSPHLPTLELRVCDACPDVDDVVMLAGLFRALVRRECDALAAGQPAVVPEPPLLRAASWRAARSGLEGQLVDLTGTPRPVPAELAVTGLLERLAPYLEADGDEALVSSLVERALARGSSAAQQRRAYERRGRLTDVVDLLLEQTRGEASPEAERPAHGGGALHAAYAAAGDEVFEPSGTVRAPYRAVVDALTALGPAGMRQREAARDEEQRTHGVTFTLSGEAGTRLFPVDLVPRVVPADDWAMLQRGLTQRARALDAFLHDVYAGREIVRDGTVPAWVVDSAPGLRPTGALAHHQRVRAHVCGMDLVRDERGWYVLEDNLRVPSGLGYAVQNRRLTRAVVPELAVPAEVLDTEPAPRLLLRALQDAVLPGAGDDPGIVLLSEGPAGSAWFEHSLLAREMGVPVVVTTDLVVEEGRVLLQQHGVRTPVDVIYLRVGEETLLHSPGGDGRPLGPPLWAALDAGAVALCNAPGNGVGDDKAVYKYVPEMVRYYLGEQPVLQSVPTFLCGVEADRAEVLARLPELVLKPVDGYGGEGVLIGPTASGEEIDTARRQMLAAPHRWIAQETVQLSTHPAFDGERLDPRHVDLRAFVLLGEESVVAPAALSRVAPAGSMVVNSSRGGGSKDTWVVGAAGAAGASSA</sequence>
<keyword evidence="2 5" id="KW-0547">Nucleotide-binding</keyword>
<evidence type="ECO:0000259" key="6">
    <source>
        <dbReference type="Pfam" id="PF14403"/>
    </source>
</evidence>
<dbReference type="InterPro" id="IPR014746">
    <property type="entry name" value="Gln_synth/guanido_kin_cat_dom"/>
</dbReference>
<name>A0A420XLU7_9ACTN</name>
<dbReference type="Proteomes" id="UP000281955">
    <property type="component" value="Unassembled WGS sequence"/>
</dbReference>
<dbReference type="NCBIfam" id="NF010041">
    <property type="entry name" value="PRK13517.1-1"/>
    <property type="match status" value="1"/>
</dbReference>
<gene>
    <name evidence="7" type="ORF">CLV35_3297</name>
</gene>
<dbReference type="Gene3D" id="3.30.1490.270">
    <property type="match status" value="1"/>
</dbReference>
<proteinExistence type="inferred from homology"/>
<comment type="catalytic activity">
    <reaction evidence="4 5">
        <text>L-cysteine + L-glutamate + ATP = gamma-L-glutamyl-L-cysteine + ADP + phosphate + H(+)</text>
        <dbReference type="Rhea" id="RHEA:13285"/>
        <dbReference type="ChEBI" id="CHEBI:15378"/>
        <dbReference type="ChEBI" id="CHEBI:29985"/>
        <dbReference type="ChEBI" id="CHEBI:30616"/>
        <dbReference type="ChEBI" id="CHEBI:35235"/>
        <dbReference type="ChEBI" id="CHEBI:43474"/>
        <dbReference type="ChEBI" id="CHEBI:58173"/>
        <dbReference type="ChEBI" id="CHEBI:456216"/>
        <dbReference type="EC" id="6.3.2.2"/>
    </reaction>
</comment>